<dbReference type="AlphaFoldDB" id="A0A0F0CKE9"/>
<organism evidence="1 2">
    <name type="scientific">Candidatus Omnitrophus magneticus</name>
    <dbReference type="NCBI Taxonomy" id="1609969"/>
    <lineage>
        <taxon>Bacteria</taxon>
        <taxon>Pseudomonadati</taxon>
        <taxon>Candidatus Omnitrophota</taxon>
        <taxon>Candidatus Omnitrophus</taxon>
    </lineage>
</organism>
<accession>A0A0F0CKE9</accession>
<protein>
    <submittedName>
        <fullName evidence="1">Uncharacterized protein</fullName>
    </submittedName>
</protein>
<name>A0A0F0CKE9_9BACT</name>
<keyword evidence="2" id="KW-1185">Reference proteome</keyword>
<gene>
    <name evidence="1" type="ORF">OMAG_002423</name>
</gene>
<proteinExistence type="predicted"/>
<dbReference type="Proteomes" id="UP000033428">
    <property type="component" value="Unassembled WGS sequence"/>
</dbReference>
<comment type="caution">
    <text evidence="1">The sequence shown here is derived from an EMBL/GenBank/DDBJ whole genome shotgun (WGS) entry which is preliminary data.</text>
</comment>
<sequence length="54" mass="5971">MTKNFPIFSKLGHKTIIFVIITAIKIRITPARNTVFLKIEGICLRGLTGLTIAS</sequence>
<dbReference type="EMBL" id="JYNY01000497">
    <property type="protein sequence ID" value="KJJ83702.1"/>
    <property type="molecule type" value="Genomic_DNA"/>
</dbReference>
<evidence type="ECO:0000313" key="2">
    <source>
        <dbReference type="Proteomes" id="UP000033428"/>
    </source>
</evidence>
<evidence type="ECO:0000313" key="1">
    <source>
        <dbReference type="EMBL" id="KJJ83702.1"/>
    </source>
</evidence>
<reference evidence="1 2" key="1">
    <citation type="submission" date="2015-02" db="EMBL/GenBank/DDBJ databases">
        <title>Single-cell genomics of uncultivated deep-branching MTB reveals a conserved set of magnetosome genes.</title>
        <authorList>
            <person name="Kolinko S."/>
            <person name="Richter M."/>
            <person name="Glockner F.O."/>
            <person name="Brachmann A."/>
            <person name="Schuler D."/>
        </authorList>
    </citation>
    <scope>NUCLEOTIDE SEQUENCE [LARGE SCALE GENOMIC DNA]</scope>
    <source>
        <strain evidence="1">SKK-01</strain>
    </source>
</reference>